<comment type="subcellular location">
    <subcellularLocation>
        <location evidence="1 8">Cell outer membrane</location>
        <topology evidence="1 8">Multi-pass membrane protein</topology>
    </subcellularLocation>
</comment>
<organism evidence="11 12">
    <name type="scientific">Dyadobacter luteus</name>
    <dbReference type="NCBI Taxonomy" id="2259619"/>
    <lineage>
        <taxon>Bacteria</taxon>
        <taxon>Pseudomonadati</taxon>
        <taxon>Bacteroidota</taxon>
        <taxon>Cytophagia</taxon>
        <taxon>Cytophagales</taxon>
        <taxon>Spirosomataceae</taxon>
        <taxon>Dyadobacter</taxon>
    </lineage>
</organism>
<dbReference type="InterPro" id="IPR023996">
    <property type="entry name" value="TonB-dep_OMP_SusC/RagA"/>
</dbReference>
<evidence type="ECO:0000256" key="2">
    <source>
        <dbReference type="ARBA" id="ARBA00022448"/>
    </source>
</evidence>
<dbReference type="OrthoDB" id="9768177at2"/>
<evidence type="ECO:0000256" key="4">
    <source>
        <dbReference type="ARBA" id="ARBA00022692"/>
    </source>
</evidence>
<evidence type="ECO:0000256" key="5">
    <source>
        <dbReference type="ARBA" id="ARBA00022729"/>
    </source>
</evidence>
<evidence type="ECO:0000256" key="6">
    <source>
        <dbReference type="ARBA" id="ARBA00023136"/>
    </source>
</evidence>
<dbReference type="Proteomes" id="UP000256373">
    <property type="component" value="Unassembled WGS sequence"/>
</dbReference>
<dbReference type="InterPro" id="IPR008969">
    <property type="entry name" value="CarboxyPept-like_regulatory"/>
</dbReference>
<comment type="similarity">
    <text evidence="8">Belongs to the TonB-dependent receptor family.</text>
</comment>
<dbReference type="InterPro" id="IPR023997">
    <property type="entry name" value="TonB-dep_OMP_SusC/RagA_CS"/>
</dbReference>
<dbReference type="SUPFAM" id="SSF49464">
    <property type="entry name" value="Carboxypeptidase regulatory domain-like"/>
    <property type="match status" value="1"/>
</dbReference>
<sequence length="1046" mass="117697">MKKQVCYRIPATAWILLLGLLFSCPHHLFAQQVRELTGTVRDVGDKTPMPGVNIQAKTSSTNAVTDQNGKYSIKAVSGEVLVFSFVGYVTQEIVLGSQTALEVELKYDDKALDEVVVVGYGTQRRASVTGAVSAITSDKLTQTAATTTADALVGKMQGITTRSTNSYEGDARPGSPAVLQIRNMGEPLFIIDGIPQTSGQFNNLNVNDIENISILKDASASVYGFRAANGVVLVTTKRGRNQTPQININGYYGWQNLTRFPFETPADAYLFHLTRAESQQNRGLPVTMPAAELEKWRQGTEPGYQSFNQYDYVVNNPNAAQYSLNASVAGGSEKTTYYFSAGHVNQDFVMKGHGFNRTNLQSNLQTTIAKGFTVGTQLSYRIENRDNVAIPGREDPIWNAFLGANSSWPMDNPYANSNPNYINGNVRYLTRLPSTYTKEIAGWQKDVWNNATGNFFAEYAFPFRLKARATYSHSYKMNKFDRQRYSYDAYRYNADTDTYEVYGGFASPLRNRNRREVQDRFVQMQLSYDNSFKDHYFSAVMAYERSDNDDTYTTVQSVPPINDNNLINFVDVNDVSTTWTTNARASVIGKLNYDYKGKYLLELLGRYDGSYLYAPQKRWGLFPGVSAGWRISEEKFMRDKLPFLTDLKLRASWGQAGREEGVSPWGYLGGATYGSSEYLLDGKVIVGARPRGLPVTNLSWVTSTSKNVGIDLSLFDNKISAQFDIFERRLSGLPASRYDVLLPSEVGYALPAENLESEANRGVEGIITYSGKKGDFTYSVGVNATLSRRKILDRYKPRFGNSWDEYRNATENRWSGVNFGYQVVGQFQSMEQIENYTINNDGQGNTTMLPGDLIYKDVNGDGIINDLDQRPIGYALYDNPILGFGLTSSFGYKNFSLSVDFAGGSMYSFNQNLELRFPFQGGHNSPRWMLEDRWRREDVYDNNSAWIPGKYPAIRENSSHSNYRNSDYWRTNVTYVRVRRIELGYAIPPKMAEKVKMKAARVYVSATNPFTFDNLSHIELDPELAMESGLRYPSQKIINVGFNVTF</sequence>
<dbReference type="Gene3D" id="2.40.170.20">
    <property type="entry name" value="TonB-dependent receptor, beta-barrel domain"/>
    <property type="match status" value="1"/>
</dbReference>
<dbReference type="Pfam" id="PF13715">
    <property type="entry name" value="CarbopepD_reg_2"/>
    <property type="match status" value="1"/>
</dbReference>
<dbReference type="PROSITE" id="PS51257">
    <property type="entry name" value="PROKAR_LIPOPROTEIN"/>
    <property type="match status" value="1"/>
</dbReference>
<evidence type="ECO:0000256" key="7">
    <source>
        <dbReference type="ARBA" id="ARBA00023237"/>
    </source>
</evidence>
<dbReference type="RefSeq" id="WP_115833615.1">
    <property type="nucleotide sequence ID" value="NZ_QNUL01000030.1"/>
</dbReference>
<keyword evidence="2 8" id="KW-0813">Transport</keyword>
<dbReference type="NCBIfam" id="TIGR04057">
    <property type="entry name" value="SusC_RagA_signa"/>
    <property type="match status" value="1"/>
</dbReference>
<dbReference type="PANTHER" id="PTHR30069">
    <property type="entry name" value="TONB-DEPENDENT OUTER MEMBRANE RECEPTOR"/>
    <property type="match status" value="1"/>
</dbReference>
<evidence type="ECO:0000256" key="1">
    <source>
        <dbReference type="ARBA" id="ARBA00004571"/>
    </source>
</evidence>
<keyword evidence="4 8" id="KW-0812">Transmembrane</keyword>
<feature type="chain" id="PRO_5017550244" evidence="9">
    <location>
        <begin position="31"/>
        <end position="1046"/>
    </location>
</feature>
<dbReference type="Pfam" id="PF07715">
    <property type="entry name" value="Plug"/>
    <property type="match status" value="1"/>
</dbReference>
<evidence type="ECO:0000256" key="8">
    <source>
        <dbReference type="PROSITE-ProRule" id="PRU01360"/>
    </source>
</evidence>
<feature type="domain" description="TonB-dependent receptor plug" evidence="10">
    <location>
        <begin position="126"/>
        <end position="231"/>
    </location>
</feature>
<proteinExistence type="inferred from homology"/>
<name>A0A3D8Y4B3_9BACT</name>
<dbReference type="InterPro" id="IPR036942">
    <property type="entry name" value="Beta-barrel_TonB_sf"/>
</dbReference>
<dbReference type="EMBL" id="QNUL01000030">
    <property type="protein sequence ID" value="REA57148.1"/>
    <property type="molecule type" value="Genomic_DNA"/>
</dbReference>
<dbReference type="Gene3D" id="2.170.130.10">
    <property type="entry name" value="TonB-dependent receptor, plug domain"/>
    <property type="match status" value="1"/>
</dbReference>
<keyword evidence="12" id="KW-1185">Reference proteome</keyword>
<evidence type="ECO:0000313" key="11">
    <source>
        <dbReference type="EMBL" id="REA57148.1"/>
    </source>
</evidence>
<dbReference type="InterPro" id="IPR039426">
    <property type="entry name" value="TonB-dep_rcpt-like"/>
</dbReference>
<dbReference type="SUPFAM" id="SSF56935">
    <property type="entry name" value="Porins"/>
    <property type="match status" value="1"/>
</dbReference>
<comment type="caution">
    <text evidence="11">The sequence shown here is derived from an EMBL/GenBank/DDBJ whole genome shotgun (WGS) entry which is preliminary data.</text>
</comment>
<evidence type="ECO:0000259" key="10">
    <source>
        <dbReference type="Pfam" id="PF07715"/>
    </source>
</evidence>
<evidence type="ECO:0000313" key="12">
    <source>
        <dbReference type="Proteomes" id="UP000256373"/>
    </source>
</evidence>
<dbReference type="InterPro" id="IPR012910">
    <property type="entry name" value="Plug_dom"/>
</dbReference>
<protein>
    <submittedName>
        <fullName evidence="11">SusC/RagA family TonB-linked outer membrane protein</fullName>
    </submittedName>
</protein>
<dbReference type="AlphaFoldDB" id="A0A3D8Y4B3"/>
<keyword evidence="5 9" id="KW-0732">Signal</keyword>
<dbReference type="GO" id="GO:0009279">
    <property type="term" value="C:cell outer membrane"/>
    <property type="evidence" value="ECO:0007669"/>
    <property type="project" value="UniProtKB-SubCell"/>
</dbReference>
<dbReference type="PROSITE" id="PS52016">
    <property type="entry name" value="TONB_DEPENDENT_REC_3"/>
    <property type="match status" value="1"/>
</dbReference>
<keyword evidence="6 8" id="KW-0472">Membrane</keyword>
<keyword evidence="7 8" id="KW-0998">Cell outer membrane</keyword>
<dbReference type="GO" id="GO:0015344">
    <property type="term" value="F:siderophore uptake transmembrane transporter activity"/>
    <property type="evidence" value="ECO:0007669"/>
    <property type="project" value="TreeGrafter"/>
</dbReference>
<reference evidence="11 12" key="1">
    <citation type="submission" date="2018-07" db="EMBL/GenBank/DDBJ databases">
        <title>Dyadobacter roseus sp. nov., isolated from rose rhizosphere soil.</title>
        <authorList>
            <person name="Chen L."/>
        </authorList>
    </citation>
    <scope>NUCLEOTIDE SEQUENCE [LARGE SCALE GENOMIC DNA]</scope>
    <source>
        <strain evidence="11 12">RS19</strain>
    </source>
</reference>
<accession>A0A3D8Y4B3</accession>
<dbReference type="PANTHER" id="PTHR30069:SF29">
    <property type="entry name" value="HEMOGLOBIN AND HEMOGLOBIN-HAPTOGLOBIN-BINDING PROTEIN 1-RELATED"/>
    <property type="match status" value="1"/>
</dbReference>
<gene>
    <name evidence="11" type="ORF">DSL64_24640</name>
</gene>
<dbReference type="InterPro" id="IPR037066">
    <property type="entry name" value="Plug_dom_sf"/>
</dbReference>
<evidence type="ECO:0000256" key="3">
    <source>
        <dbReference type="ARBA" id="ARBA00022452"/>
    </source>
</evidence>
<keyword evidence="3 8" id="KW-1134">Transmembrane beta strand</keyword>
<dbReference type="Gene3D" id="2.60.40.1120">
    <property type="entry name" value="Carboxypeptidase-like, regulatory domain"/>
    <property type="match status" value="1"/>
</dbReference>
<feature type="signal peptide" evidence="9">
    <location>
        <begin position="1"/>
        <end position="30"/>
    </location>
</feature>
<dbReference type="GO" id="GO:0044718">
    <property type="term" value="P:siderophore transmembrane transport"/>
    <property type="evidence" value="ECO:0007669"/>
    <property type="project" value="TreeGrafter"/>
</dbReference>
<dbReference type="NCBIfam" id="TIGR04056">
    <property type="entry name" value="OMP_RagA_SusC"/>
    <property type="match status" value="1"/>
</dbReference>
<evidence type="ECO:0000256" key="9">
    <source>
        <dbReference type="SAM" id="SignalP"/>
    </source>
</evidence>